<feature type="transmembrane region" description="Helical" evidence="8">
    <location>
        <begin position="368"/>
        <end position="388"/>
    </location>
</feature>
<evidence type="ECO:0000256" key="7">
    <source>
        <dbReference type="SAM" id="MobiDB-lite"/>
    </source>
</evidence>
<feature type="transmembrane region" description="Helical" evidence="8">
    <location>
        <begin position="67"/>
        <end position="87"/>
    </location>
</feature>
<dbReference type="Gene3D" id="2.60.40.10">
    <property type="entry name" value="Immunoglobulins"/>
    <property type="match status" value="1"/>
</dbReference>
<keyword evidence="1" id="KW-0813">Transport</keyword>
<dbReference type="EMBL" id="CP000512">
    <property type="protein sequence ID" value="ABM32116.1"/>
    <property type="molecule type" value="Genomic_DNA"/>
</dbReference>
<name>A1TMC8_PARC0</name>
<dbReference type="InterPro" id="IPR051684">
    <property type="entry name" value="Electron_Trans/Redox"/>
</dbReference>
<dbReference type="SUPFAM" id="SSF54862">
    <property type="entry name" value="4Fe-4S ferredoxins"/>
    <property type="match status" value="1"/>
</dbReference>
<dbReference type="GO" id="GO:0046872">
    <property type="term" value="F:metal ion binding"/>
    <property type="evidence" value="ECO:0007669"/>
    <property type="project" value="UniProtKB-KW"/>
</dbReference>
<dbReference type="NCBIfam" id="TIGR02745">
    <property type="entry name" value="ccoG_rdxA_fixG"/>
    <property type="match status" value="1"/>
</dbReference>
<dbReference type="STRING" id="397945.Aave_1527"/>
<evidence type="ECO:0000256" key="5">
    <source>
        <dbReference type="ARBA" id="ARBA00023004"/>
    </source>
</evidence>
<evidence type="ECO:0000259" key="9">
    <source>
        <dbReference type="PROSITE" id="PS51379"/>
    </source>
</evidence>
<gene>
    <name evidence="10" type="ordered locus">Aave_1527</name>
</gene>
<dbReference type="InterPro" id="IPR014116">
    <property type="entry name" value="Cyt_c_oxidase_cbb3_FixG"/>
</dbReference>
<evidence type="ECO:0000256" key="2">
    <source>
        <dbReference type="ARBA" id="ARBA00022485"/>
    </source>
</evidence>
<keyword evidence="2" id="KW-0004">4Fe-4S</keyword>
<dbReference type="eggNOG" id="COG0348">
    <property type="taxonomic scope" value="Bacteria"/>
</dbReference>
<keyword evidence="5" id="KW-0408">Iron</keyword>
<feature type="transmembrane region" description="Helical" evidence="8">
    <location>
        <begin position="114"/>
        <end position="135"/>
    </location>
</feature>
<dbReference type="HOGENOM" id="CLU_032118_0_0_4"/>
<dbReference type="PANTHER" id="PTHR30176:SF3">
    <property type="entry name" value="FERREDOXIN-TYPE PROTEIN NAPH"/>
    <property type="match status" value="1"/>
</dbReference>
<evidence type="ECO:0000313" key="11">
    <source>
        <dbReference type="Proteomes" id="UP000002596"/>
    </source>
</evidence>
<dbReference type="InterPro" id="IPR009051">
    <property type="entry name" value="Helical_ferredxn"/>
</dbReference>
<evidence type="ECO:0000256" key="4">
    <source>
        <dbReference type="ARBA" id="ARBA00022982"/>
    </source>
</evidence>
<proteinExistence type="predicted"/>
<dbReference type="Pfam" id="PF11614">
    <property type="entry name" value="FixG_C"/>
    <property type="match status" value="1"/>
</dbReference>
<evidence type="ECO:0000256" key="6">
    <source>
        <dbReference type="ARBA" id="ARBA00023014"/>
    </source>
</evidence>
<dbReference type="InterPro" id="IPR017900">
    <property type="entry name" value="4Fe4S_Fe_S_CS"/>
</dbReference>
<sequence>MPPTTRDSRPTEQSRTHMKPPDGKPRKVIPIAPAPADSGSAQAEVVSLYEAQKKIYPRSIAGVFARWRWAMVAFTQLVFYGLPWLQWGERQMVLFDLGARRFYLFGLVLYPQDFIYLTGLLIISALSLFLFTAVAGRLWCGFSCPQTIYTEMFMWIEHKVEGDRSARLRLDNGPWTFEKVRKKALKQFLWIAVSAWTGFTFVGYFVPIRELGAELLALQGSWQLFWVAFYGFATYGNAGFLREQVCKYMCPYARFQSAMFDKDTLIVTYDEARGEPRGPRNKSVDHRARGLGDCIDCTLCVQVCPVGIDIRNGLQYECIGCGLCVDACNTVMDKMKYPRGLIRYSTQNGVANRWTQSQMLRRVLRPRVLIYTAVLVALCIGMLTSLALRTPLKVDVVRDRAALSRIVAGGRLENVYSLQIMNATEAPQRYRIAASGLEGLAVASEAEVDIGAAQSRWVAVRLQIPYGSAAPGSHPVAFEVEALETKAHVREKSIFLVPR</sequence>
<feature type="transmembrane region" description="Helical" evidence="8">
    <location>
        <begin position="220"/>
        <end position="241"/>
    </location>
</feature>
<dbReference type="InterPro" id="IPR032879">
    <property type="entry name" value="FixG_C"/>
</dbReference>
<protein>
    <submittedName>
        <fullName evidence="10">4Fe-4S ferredoxin, iron-sulfur binding domain protein</fullName>
    </submittedName>
</protein>
<dbReference type="FunFam" id="1.10.1060.10:FF:000015">
    <property type="entry name" value="Cytochrome c oxidase accessory protein CcoG"/>
    <property type="match status" value="1"/>
</dbReference>
<evidence type="ECO:0000256" key="3">
    <source>
        <dbReference type="ARBA" id="ARBA00022723"/>
    </source>
</evidence>
<dbReference type="PROSITE" id="PS00198">
    <property type="entry name" value="4FE4S_FER_1"/>
    <property type="match status" value="1"/>
</dbReference>
<keyword evidence="8" id="KW-0472">Membrane</keyword>
<keyword evidence="4" id="KW-0249">Electron transport</keyword>
<dbReference type="Pfam" id="PF12801">
    <property type="entry name" value="Fer4_5"/>
    <property type="match status" value="1"/>
</dbReference>
<feature type="transmembrane region" description="Helical" evidence="8">
    <location>
        <begin position="188"/>
        <end position="208"/>
    </location>
</feature>
<keyword evidence="6" id="KW-0411">Iron-sulfur</keyword>
<accession>A1TMC8</accession>
<dbReference type="Proteomes" id="UP000002596">
    <property type="component" value="Chromosome"/>
</dbReference>
<dbReference type="Pfam" id="PF13746">
    <property type="entry name" value="Fer4_18"/>
    <property type="match status" value="1"/>
</dbReference>
<feature type="region of interest" description="Disordered" evidence="7">
    <location>
        <begin position="1"/>
        <end position="37"/>
    </location>
</feature>
<keyword evidence="8" id="KW-1133">Transmembrane helix</keyword>
<keyword evidence="8" id="KW-0812">Transmembrane</keyword>
<dbReference type="PANTHER" id="PTHR30176">
    <property type="entry name" value="FERREDOXIN-TYPE PROTEIN NAPH"/>
    <property type="match status" value="1"/>
</dbReference>
<keyword evidence="3" id="KW-0479">Metal-binding</keyword>
<dbReference type="InterPro" id="IPR013783">
    <property type="entry name" value="Ig-like_fold"/>
</dbReference>
<dbReference type="KEGG" id="aav:Aave_1527"/>
<feature type="compositionally biased region" description="Basic and acidic residues" evidence="7">
    <location>
        <begin position="1"/>
        <end position="25"/>
    </location>
</feature>
<feature type="domain" description="4Fe-4S ferredoxin-type" evidence="9">
    <location>
        <begin position="310"/>
        <end position="340"/>
    </location>
</feature>
<evidence type="ECO:0000313" key="10">
    <source>
        <dbReference type="EMBL" id="ABM32116.1"/>
    </source>
</evidence>
<evidence type="ECO:0000256" key="8">
    <source>
        <dbReference type="SAM" id="Phobius"/>
    </source>
</evidence>
<organism evidence="10 11">
    <name type="scientific">Paracidovorax citrulli (strain AAC00-1)</name>
    <name type="common">Acidovorax citrulli</name>
    <dbReference type="NCBI Taxonomy" id="397945"/>
    <lineage>
        <taxon>Bacteria</taxon>
        <taxon>Pseudomonadati</taxon>
        <taxon>Pseudomonadota</taxon>
        <taxon>Betaproteobacteria</taxon>
        <taxon>Burkholderiales</taxon>
        <taxon>Comamonadaceae</taxon>
        <taxon>Paracidovorax</taxon>
    </lineage>
</organism>
<dbReference type="InterPro" id="IPR017896">
    <property type="entry name" value="4Fe4S_Fe-S-bd"/>
</dbReference>
<dbReference type="GO" id="GO:0005886">
    <property type="term" value="C:plasma membrane"/>
    <property type="evidence" value="ECO:0007669"/>
    <property type="project" value="TreeGrafter"/>
</dbReference>
<dbReference type="GO" id="GO:0051539">
    <property type="term" value="F:4 iron, 4 sulfur cluster binding"/>
    <property type="evidence" value="ECO:0007669"/>
    <property type="project" value="UniProtKB-KW"/>
</dbReference>
<dbReference type="Gene3D" id="1.10.1060.10">
    <property type="entry name" value="Alpha-helical ferredoxin"/>
    <property type="match status" value="1"/>
</dbReference>
<reference evidence="10" key="1">
    <citation type="submission" date="2006-12" db="EMBL/GenBank/DDBJ databases">
        <title>Complete sequence of Acidovorax avenae subsp. citrulli AAC00-1.</title>
        <authorList>
            <consortium name="US DOE Joint Genome Institute"/>
            <person name="Copeland A."/>
            <person name="Lucas S."/>
            <person name="Lapidus A."/>
            <person name="Barry K."/>
            <person name="Detter J.C."/>
            <person name="Glavina del Rio T."/>
            <person name="Dalin E."/>
            <person name="Tice H."/>
            <person name="Pitluck S."/>
            <person name="Kiss H."/>
            <person name="Brettin T."/>
            <person name="Bruce D."/>
            <person name="Han C."/>
            <person name="Tapia R."/>
            <person name="Gilna P."/>
            <person name="Schmutz J."/>
            <person name="Larimer F."/>
            <person name="Land M."/>
            <person name="Hauser L."/>
            <person name="Kyrpides N."/>
            <person name="Kim E."/>
            <person name="Stahl D."/>
            <person name="Richardson P."/>
        </authorList>
    </citation>
    <scope>NUCLEOTIDE SEQUENCE</scope>
    <source>
        <strain evidence="10">AAC00-1</strain>
    </source>
</reference>
<dbReference type="PROSITE" id="PS51379">
    <property type="entry name" value="4FE4S_FER_2"/>
    <property type="match status" value="1"/>
</dbReference>
<dbReference type="AlphaFoldDB" id="A1TMC8"/>
<evidence type="ECO:0000256" key="1">
    <source>
        <dbReference type="ARBA" id="ARBA00022448"/>
    </source>
</evidence>